<evidence type="ECO:0000313" key="1">
    <source>
        <dbReference type="EMBL" id="CAK7947366.1"/>
    </source>
</evidence>
<comment type="caution">
    <text evidence="1">The sequence shown here is derived from an EMBL/GenBank/DDBJ whole genome shotgun (WGS) entry which is preliminary data.</text>
</comment>
<dbReference type="Proteomes" id="UP001162060">
    <property type="component" value="Unassembled WGS sequence"/>
</dbReference>
<protein>
    <recommendedName>
        <fullName evidence="3">Retrotransposon gag domain-containing protein</fullName>
    </recommendedName>
</protein>
<evidence type="ECO:0000313" key="2">
    <source>
        <dbReference type="Proteomes" id="UP001162060"/>
    </source>
</evidence>
<name>A0AAV1VM37_9STRA</name>
<gene>
    <name evidence="1" type="ORF">PM001_LOCUS32516</name>
</gene>
<dbReference type="EMBL" id="CAKLBY020000378">
    <property type="protein sequence ID" value="CAK7947366.1"/>
    <property type="molecule type" value="Genomic_DNA"/>
</dbReference>
<reference evidence="1" key="1">
    <citation type="submission" date="2024-01" db="EMBL/GenBank/DDBJ databases">
        <authorList>
            <person name="Webb A."/>
        </authorList>
    </citation>
    <scope>NUCLEOTIDE SEQUENCE</scope>
    <source>
        <strain evidence="1">Pm1</strain>
    </source>
</reference>
<organism evidence="1 2">
    <name type="scientific">Peronospora matthiolae</name>
    <dbReference type="NCBI Taxonomy" id="2874970"/>
    <lineage>
        <taxon>Eukaryota</taxon>
        <taxon>Sar</taxon>
        <taxon>Stramenopiles</taxon>
        <taxon>Oomycota</taxon>
        <taxon>Peronosporomycetes</taxon>
        <taxon>Peronosporales</taxon>
        <taxon>Peronosporaceae</taxon>
        <taxon>Peronospora</taxon>
    </lineage>
</organism>
<dbReference type="AlphaFoldDB" id="A0AAV1VM37"/>
<accession>A0AAV1VM37</accession>
<evidence type="ECO:0008006" key="3">
    <source>
        <dbReference type="Google" id="ProtNLM"/>
    </source>
</evidence>
<sequence>MRRPETLKIDISRYKGTDEDFLLRWFMELDDAIRARHIEGDEMQVTFALSNLTGRAKNWALGLKIHDPNVFESLQILKSRLKETFEPQSTLCTLEAKARKA</sequence>
<proteinExistence type="predicted"/>